<evidence type="ECO:0000256" key="1">
    <source>
        <dbReference type="ARBA" id="ARBA00003109"/>
    </source>
</evidence>
<dbReference type="RefSeq" id="WP_161723479.1">
    <property type="nucleotide sequence ID" value="NZ_JAAAXI010000008.1"/>
</dbReference>
<evidence type="ECO:0000256" key="2">
    <source>
        <dbReference type="ARBA" id="ARBA00004824"/>
    </source>
</evidence>
<protein>
    <recommendedName>
        <fullName evidence="7">Probable branched-chain-amino-acid aminotransferase</fullName>
        <ecNumber evidence="6">2.6.1.42</ecNumber>
    </recommendedName>
</protein>
<dbReference type="PANTHER" id="PTHR42743">
    <property type="entry name" value="AMINO-ACID AMINOTRANSFERASE"/>
    <property type="match status" value="1"/>
</dbReference>
<gene>
    <name evidence="12" type="ORF">GR303_12140</name>
</gene>
<evidence type="ECO:0000256" key="7">
    <source>
        <dbReference type="ARBA" id="ARBA00014472"/>
    </source>
</evidence>
<keyword evidence="13" id="KW-1185">Reference proteome</keyword>
<sequence length="288" mass="31505">MSRIVFLNGSFLPIEEARVPFMDRGFLFGDGVYEGIGVLDGRLVDNEAHLERLERSLAEVRIPNPYSPAEWTALEEEIVRRNGMTEGFIYFQVTRGVAERDFFFPEDAKPTVAMFTQAKTIADAPAARTGIAVVTVPDLRWARRDVKSINLLAQVLAKQAAKEAGAQEAWMVEDGYVTEGGSSSAFIVTTGGSIVVRPLSQAILPGITRKSLLRLSQEDGIPLEERRFTVEEAHGAAEAFLTSASNFVLPVVSIDGRPVGEGKPGPITRRLRELYLQMARAPASLAAE</sequence>
<dbReference type="Gene3D" id="3.20.10.10">
    <property type="entry name" value="D-amino Acid Aminotransferase, subunit A, domain 2"/>
    <property type="match status" value="1"/>
</dbReference>
<dbReference type="Pfam" id="PF01063">
    <property type="entry name" value="Aminotran_4"/>
    <property type="match status" value="1"/>
</dbReference>
<dbReference type="EC" id="2.6.1.42" evidence="6"/>
<comment type="pathway">
    <text evidence="3">Amino-acid biosynthesis; L-valine biosynthesis; L-valine from pyruvate: step 4/4.</text>
</comment>
<organism evidence="12 13">
    <name type="scientific">Microvirga arsenatis</name>
    <dbReference type="NCBI Taxonomy" id="2692265"/>
    <lineage>
        <taxon>Bacteria</taxon>
        <taxon>Pseudomonadati</taxon>
        <taxon>Pseudomonadota</taxon>
        <taxon>Alphaproteobacteria</taxon>
        <taxon>Hyphomicrobiales</taxon>
        <taxon>Methylobacteriaceae</taxon>
        <taxon>Microvirga</taxon>
    </lineage>
</organism>
<reference evidence="12 13" key="1">
    <citation type="submission" date="2020-01" db="EMBL/GenBank/DDBJ databases">
        <title>Microvirga sp. nov., an arsenate reduction bacterium isolated from Tibet hotspring sediments.</title>
        <authorList>
            <person name="Yuan C.-G."/>
        </authorList>
    </citation>
    <scope>NUCLEOTIDE SEQUENCE [LARGE SCALE GENOMIC DNA]</scope>
    <source>
        <strain evidence="12 13">SYSU G3D203</strain>
    </source>
</reference>
<evidence type="ECO:0000256" key="6">
    <source>
        <dbReference type="ARBA" id="ARBA00013053"/>
    </source>
</evidence>
<dbReference type="EMBL" id="JAAAXJ010000005">
    <property type="protein sequence ID" value="NBJ25100.1"/>
    <property type="molecule type" value="Genomic_DNA"/>
</dbReference>
<comment type="pathway">
    <text evidence="2">Amino-acid biosynthesis; L-isoleucine biosynthesis; L-isoleucine from 2-oxobutanoate: step 4/4.</text>
</comment>
<proteinExistence type="inferred from homology"/>
<dbReference type="InterPro" id="IPR001544">
    <property type="entry name" value="Aminotrans_IV"/>
</dbReference>
<comment type="catalytic activity">
    <reaction evidence="10">
        <text>L-isoleucine + 2-oxoglutarate = (S)-3-methyl-2-oxopentanoate + L-glutamate</text>
        <dbReference type="Rhea" id="RHEA:24801"/>
        <dbReference type="ChEBI" id="CHEBI:16810"/>
        <dbReference type="ChEBI" id="CHEBI:29985"/>
        <dbReference type="ChEBI" id="CHEBI:35146"/>
        <dbReference type="ChEBI" id="CHEBI:58045"/>
        <dbReference type="EC" id="2.6.1.42"/>
    </reaction>
</comment>
<comment type="caution">
    <text evidence="12">The sequence shown here is derived from an EMBL/GenBank/DDBJ whole genome shotgun (WGS) entry which is preliminary data.</text>
</comment>
<keyword evidence="8" id="KW-0100">Branched-chain amino acid biosynthesis</keyword>
<keyword evidence="12" id="KW-0032">Aminotransferase</keyword>
<comment type="catalytic activity">
    <reaction evidence="11">
        <text>L-leucine + 2-oxoglutarate = 4-methyl-2-oxopentanoate + L-glutamate</text>
        <dbReference type="Rhea" id="RHEA:18321"/>
        <dbReference type="ChEBI" id="CHEBI:16810"/>
        <dbReference type="ChEBI" id="CHEBI:17865"/>
        <dbReference type="ChEBI" id="CHEBI:29985"/>
        <dbReference type="ChEBI" id="CHEBI:57427"/>
        <dbReference type="EC" id="2.6.1.42"/>
    </reaction>
</comment>
<dbReference type="NCBIfam" id="NF005209">
    <property type="entry name" value="PRK06680.1"/>
    <property type="match status" value="1"/>
</dbReference>
<keyword evidence="12" id="KW-0808">Transferase</keyword>
<dbReference type="InterPro" id="IPR043131">
    <property type="entry name" value="BCAT-like_N"/>
</dbReference>
<evidence type="ECO:0000256" key="5">
    <source>
        <dbReference type="ARBA" id="ARBA00009320"/>
    </source>
</evidence>
<name>A0ABW9YY50_9HYPH</name>
<keyword evidence="8" id="KW-0028">Amino-acid biosynthesis</keyword>
<dbReference type="GO" id="GO:0047810">
    <property type="term" value="F:D-alanine-2-oxoglutarate aminotransferase activity"/>
    <property type="evidence" value="ECO:0007669"/>
    <property type="project" value="UniProtKB-EC"/>
</dbReference>
<comment type="function">
    <text evidence="1">Acts on leucine, isoleucine and valine.</text>
</comment>
<dbReference type="Proteomes" id="UP000818323">
    <property type="component" value="Unassembled WGS sequence"/>
</dbReference>
<evidence type="ECO:0000313" key="12">
    <source>
        <dbReference type="EMBL" id="NBJ25100.1"/>
    </source>
</evidence>
<dbReference type="Gene3D" id="3.30.470.10">
    <property type="match status" value="1"/>
</dbReference>
<evidence type="ECO:0000256" key="3">
    <source>
        <dbReference type="ARBA" id="ARBA00004931"/>
    </source>
</evidence>
<evidence type="ECO:0000313" key="13">
    <source>
        <dbReference type="Proteomes" id="UP000818323"/>
    </source>
</evidence>
<comment type="catalytic activity">
    <reaction evidence="9">
        <text>L-valine + 2-oxoglutarate = 3-methyl-2-oxobutanoate + L-glutamate</text>
        <dbReference type="Rhea" id="RHEA:24813"/>
        <dbReference type="ChEBI" id="CHEBI:11851"/>
        <dbReference type="ChEBI" id="CHEBI:16810"/>
        <dbReference type="ChEBI" id="CHEBI:29985"/>
        <dbReference type="ChEBI" id="CHEBI:57762"/>
        <dbReference type="EC" id="2.6.1.42"/>
    </reaction>
</comment>
<evidence type="ECO:0000256" key="8">
    <source>
        <dbReference type="ARBA" id="ARBA00023304"/>
    </source>
</evidence>
<dbReference type="InterPro" id="IPR043132">
    <property type="entry name" value="BCAT-like_C"/>
</dbReference>
<dbReference type="CDD" id="cd01558">
    <property type="entry name" value="D-AAT_like"/>
    <property type="match status" value="1"/>
</dbReference>
<evidence type="ECO:0000256" key="10">
    <source>
        <dbReference type="ARBA" id="ARBA00048798"/>
    </source>
</evidence>
<comment type="similarity">
    <text evidence="5">Belongs to the class-IV pyridoxal-phosphate-dependent aminotransferase family.</text>
</comment>
<evidence type="ECO:0000256" key="9">
    <source>
        <dbReference type="ARBA" id="ARBA00048212"/>
    </source>
</evidence>
<dbReference type="SUPFAM" id="SSF56752">
    <property type="entry name" value="D-aminoacid aminotransferase-like PLP-dependent enzymes"/>
    <property type="match status" value="1"/>
</dbReference>
<accession>A0ABW9YY50</accession>
<comment type="pathway">
    <text evidence="4">Amino-acid biosynthesis; L-leucine biosynthesis; L-leucine from 3-methyl-2-oxobutanoate: step 4/4.</text>
</comment>
<dbReference type="InterPro" id="IPR036038">
    <property type="entry name" value="Aminotransferase-like"/>
</dbReference>
<dbReference type="InterPro" id="IPR050571">
    <property type="entry name" value="Class-IV_PLP-Dep_Aminotrnsfr"/>
</dbReference>
<evidence type="ECO:0000256" key="4">
    <source>
        <dbReference type="ARBA" id="ARBA00005072"/>
    </source>
</evidence>
<dbReference type="PANTHER" id="PTHR42743:SF11">
    <property type="entry name" value="AMINODEOXYCHORISMATE LYASE"/>
    <property type="match status" value="1"/>
</dbReference>
<evidence type="ECO:0000256" key="11">
    <source>
        <dbReference type="ARBA" id="ARBA00049229"/>
    </source>
</evidence>